<feature type="compositionally biased region" description="Basic residues" evidence="1">
    <location>
        <begin position="34"/>
        <end position="43"/>
    </location>
</feature>
<feature type="compositionally biased region" description="Basic and acidic residues" evidence="1">
    <location>
        <begin position="7"/>
        <end position="32"/>
    </location>
</feature>
<comment type="caution">
    <text evidence="2">The sequence shown here is derived from an EMBL/GenBank/DDBJ whole genome shotgun (WGS) entry which is preliminary data.</text>
</comment>
<proteinExistence type="predicted"/>
<accession>A0A939TDG8</accession>
<organism evidence="2 3">
    <name type="scientific">Actinomadura barringtoniae</name>
    <dbReference type="NCBI Taxonomy" id="1427535"/>
    <lineage>
        <taxon>Bacteria</taxon>
        <taxon>Bacillati</taxon>
        <taxon>Actinomycetota</taxon>
        <taxon>Actinomycetes</taxon>
        <taxon>Streptosporangiales</taxon>
        <taxon>Thermomonosporaceae</taxon>
        <taxon>Actinomadura</taxon>
    </lineage>
</organism>
<gene>
    <name evidence="2" type="ORF">J4573_51445</name>
</gene>
<keyword evidence="3" id="KW-1185">Reference proteome</keyword>
<name>A0A939TDG8_9ACTN</name>
<evidence type="ECO:0000313" key="3">
    <source>
        <dbReference type="Proteomes" id="UP000669179"/>
    </source>
</evidence>
<dbReference type="EMBL" id="JAGEOJ010000038">
    <property type="protein sequence ID" value="MBO2455572.1"/>
    <property type="molecule type" value="Genomic_DNA"/>
</dbReference>
<dbReference type="Proteomes" id="UP000669179">
    <property type="component" value="Unassembled WGS sequence"/>
</dbReference>
<dbReference type="AlphaFoldDB" id="A0A939TDG8"/>
<evidence type="ECO:0000313" key="2">
    <source>
        <dbReference type="EMBL" id="MBO2455572.1"/>
    </source>
</evidence>
<reference evidence="2" key="1">
    <citation type="submission" date="2021-03" db="EMBL/GenBank/DDBJ databases">
        <authorList>
            <person name="Kanchanasin P."/>
            <person name="Saeng-In P."/>
            <person name="Phongsopitanun W."/>
            <person name="Yuki M."/>
            <person name="Kudo T."/>
            <person name="Ohkuma M."/>
            <person name="Tanasupawat S."/>
        </authorList>
    </citation>
    <scope>NUCLEOTIDE SEQUENCE</scope>
    <source>
        <strain evidence="2">GKU 128</strain>
    </source>
</reference>
<protein>
    <submittedName>
        <fullName evidence="2">Uncharacterized protein</fullName>
    </submittedName>
</protein>
<evidence type="ECO:0000256" key="1">
    <source>
        <dbReference type="SAM" id="MobiDB-lite"/>
    </source>
</evidence>
<dbReference type="RefSeq" id="WP_208263794.1">
    <property type="nucleotide sequence ID" value="NZ_JAGEOJ010000038.1"/>
</dbReference>
<feature type="region of interest" description="Disordered" evidence="1">
    <location>
        <begin position="1"/>
        <end position="55"/>
    </location>
</feature>
<sequence>MPGQDGPYHHPERVTRHEGSRSYDHAQRDPRHGTTTHHARRSVATRSAGNSIATRSAGNSIATRYARRAVALRHAGHGIAMRRVRRWIAMAICCALAVSALMPGTSANAQAHRPTTAAAHKATAVFAGSKRMSRSVRMQERFAEWSLRSNGIGWRSNGRCHDRRRTDCTSFEGMRWGSIDGLIDFKEDSGCHLTVSGGTENGHAKGRYSHSNGYKIDVMPTRCTDHHITHAYRHTGVRGDGAQLYRSPEDVTFARENSHWDILFH</sequence>
<feature type="compositionally biased region" description="Polar residues" evidence="1">
    <location>
        <begin position="44"/>
        <end position="55"/>
    </location>
</feature>